<feature type="domain" description="Thiamine pyrophosphate enzyme central" evidence="4">
    <location>
        <begin position="198"/>
        <end position="332"/>
    </location>
</feature>
<dbReference type="CDD" id="cd00568">
    <property type="entry name" value="TPP_enzymes"/>
    <property type="match status" value="1"/>
</dbReference>
<evidence type="ECO:0000256" key="1">
    <source>
        <dbReference type="ARBA" id="ARBA00007812"/>
    </source>
</evidence>
<evidence type="ECO:0000256" key="2">
    <source>
        <dbReference type="ARBA" id="ARBA00023052"/>
    </source>
</evidence>
<name>A0A6I1FF14_9BACI</name>
<organism evidence="7 8">
    <name type="scientific">Bacillus aerolatus</name>
    <dbReference type="NCBI Taxonomy" id="2653354"/>
    <lineage>
        <taxon>Bacteria</taxon>
        <taxon>Bacillati</taxon>
        <taxon>Bacillota</taxon>
        <taxon>Bacilli</taxon>
        <taxon>Bacillales</taxon>
        <taxon>Bacillaceae</taxon>
        <taxon>Bacillus</taxon>
    </lineage>
</organism>
<evidence type="ECO:0000313" key="7">
    <source>
        <dbReference type="EMBL" id="KAB7706546.1"/>
    </source>
</evidence>
<dbReference type="PANTHER" id="PTHR18968">
    <property type="entry name" value="THIAMINE PYROPHOSPHATE ENZYMES"/>
    <property type="match status" value="1"/>
</dbReference>
<dbReference type="InterPro" id="IPR012000">
    <property type="entry name" value="Thiamin_PyroP_enz_cen_dom"/>
</dbReference>
<reference evidence="7 8" key="1">
    <citation type="submission" date="2019-10" db="EMBL/GenBank/DDBJ databases">
        <title>Bacillus aerolatum sp. nov., isolated from bioaerosol of sport playgrounds.</title>
        <authorList>
            <person name="Chen P."/>
            <person name="Zhang G."/>
        </authorList>
    </citation>
    <scope>NUCLEOTIDE SEQUENCE [LARGE SCALE GENOMIC DNA]</scope>
    <source>
        <strain evidence="7 8">CX253</strain>
    </source>
</reference>
<dbReference type="GO" id="GO:0009099">
    <property type="term" value="P:L-valine biosynthetic process"/>
    <property type="evidence" value="ECO:0007669"/>
    <property type="project" value="TreeGrafter"/>
</dbReference>
<dbReference type="Pfam" id="PF02776">
    <property type="entry name" value="TPP_enzyme_N"/>
    <property type="match status" value="1"/>
</dbReference>
<dbReference type="InterPro" id="IPR029035">
    <property type="entry name" value="DHS-like_NAD/FAD-binding_dom"/>
</dbReference>
<dbReference type="EMBL" id="WEIO01000005">
    <property type="protein sequence ID" value="KAB7706546.1"/>
    <property type="molecule type" value="Genomic_DNA"/>
</dbReference>
<protein>
    <submittedName>
        <fullName evidence="7">Acetolactate synthase</fullName>
    </submittedName>
</protein>
<comment type="caution">
    <text evidence="7">The sequence shown here is derived from an EMBL/GenBank/DDBJ whole genome shotgun (WGS) entry which is preliminary data.</text>
</comment>
<feature type="domain" description="Thiamine pyrophosphate enzyme TPP-binding" evidence="5">
    <location>
        <begin position="393"/>
        <end position="538"/>
    </location>
</feature>
<dbReference type="CDD" id="cd07035">
    <property type="entry name" value="TPP_PYR_POX_like"/>
    <property type="match status" value="1"/>
</dbReference>
<dbReference type="Pfam" id="PF00205">
    <property type="entry name" value="TPP_enzyme_M"/>
    <property type="match status" value="1"/>
</dbReference>
<dbReference type="Gene3D" id="3.40.50.1220">
    <property type="entry name" value="TPP-binding domain"/>
    <property type="match status" value="1"/>
</dbReference>
<gene>
    <name evidence="7" type="ORF">F9802_10115</name>
</gene>
<dbReference type="SUPFAM" id="SSF52467">
    <property type="entry name" value="DHS-like NAD/FAD-binding domain"/>
    <property type="match status" value="1"/>
</dbReference>
<dbReference type="NCBIfam" id="NF006052">
    <property type="entry name" value="PRK08199.1"/>
    <property type="match status" value="1"/>
</dbReference>
<dbReference type="FunFam" id="3.40.50.970:FF:000007">
    <property type="entry name" value="Acetolactate synthase"/>
    <property type="match status" value="1"/>
</dbReference>
<evidence type="ECO:0000259" key="6">
    <source>
        <dbReference type="Pfam" id="PF02776"/>
    </source>
</evidence>
<dbReference type="PANTHER" id="PTHR18968:SF120">
    <property type="entry name" value="ACETOLACTATE SYNTHASE LARGE SUBUNIT"/>
    <property type="match status" value="1"/>
</dbReference>
<feature type="domain" description="Thiamine pyrophosphate enzyme N-terminal TPP-binding" evidence="6">
    <location>
        <begin position="14"/>
        <end position="128"/>
    </location>
</feature>
<dbReference type="AlphaFoldDB" id="A0A6I1FF14"/>
<dbReference type="InterPro" id="IPR045229">
    <property type="entry name" value="TPP_enz"/>
</dbReference>
<dbReference type="Proteomes" id="UP000429595">
    <property type="component" value="Unassembled WGS sequence"/>
</dbReference>
<dbReference type="Gene3D" id="3.40.50.970">
    <property type="match status" value="2"/>
</dbReference>
<comment type="similarity">
    <text evidence="1 3">Belongs to the TPP enzyme family.</text>
</comment>
<keyword evidence="2 3" id="KW-0786">Thiamine pyrophosphate</keyword>
<proteinExistence type="inferred from homology"/>
<dbReference type="GO" id="GO:0005948">
    <property type="term" value="C:acetolactate synthase complex"/>
    <property type="evidence" value="ECO:0007669"/>
    <property type="project" value="TreeGrafter"/>
</dbReference>
<dbReference type="GO" id="GO:0009097">
    <property type="term" value="P:isoleucine biosynthetic process"/>
    <property type="evidence" value="ECO:0007669"/>
    <property type="project" value="TreeGrafter"/>
</dbReference>
<dbReference type="SUPFAM" id="SSF52518">
    <property type="entry name" value="Thiamin diphosphate-binding fold (THDP-binding)"/>
    <property type="match status" value="2"/>
</dbReference>
<keyword evidence="8" id="KW-1185">Reference proteome</keyword>
<evidence type="ECO:0000256" key="3">
    <source>
        <dbReference type="RuleBase" id="RU362132"/>
    </source>
</evidence>
<dbReference type="InterPro" id="IPR012001">
    <property type="entry name" value="Thiamin_PyroP_enz_TPP-bd_dom"/>
</dbReference>
<dbReference type="InterPro" id="IPR000399">
    <property type="entry name" value="TPP-bd_CS"/>
</dbReference>
<dbReference type="RefSeq" id="WP_152151539.1">
    <property type="nucleotide sequence ID" value="NZ_WEIO01000005.1"/>
</dbReference>
<dbReference type="InterPro" id="IPR011766">
    <property type="entry name" value="TPP_enzyme_TPP-bd"/>
</dbReference>
<sequence length="560" mass="60859">MINNQCIKVEKLSGGQGVVACLKQEGVSKVFCVPGESYLPVMDAIYDEPSIELISCRHEGGASFMAEGYAKSTGEPGVVMATRAVGGANLAIGVHTAYQDSTPMVVFLGQVHTAFRGREGFQEVELDQFFGHISKWTVEIKDTERVPELVSRAFKVAKSGRPGPVVVSLPEDMLRAVAEMTFIPTPERPKPAPSVSEIEQVRSLLNQAKKPIIIAGGGVVRANAEKELAAFAQSFGIPVMASFRRHDVFPNDHDLYVGHLGLGTPLPILETAKQADVILTVGSRLSEITSQDYSLFNNNQKLIHIDVNEDIIGKVFIPAVGILSDAKEALSAFSKMDVTIGAEAAKWAYERRGLFEKHSELKPAAQTGEAISYQQTIQLLQSELPQETIFTNDAGNFATWFHNYFVFTKEKTYIGPTSGAMGYGIPAAIGAKAANPASPVVSLSGDGGAMMTIQELETAVRYELPVICIVYNNQMYGTIRMHQEIHYPEKVVGTDLGKVNFALLAHSMGASGELIETADQFKQALQKALNSKLPTLLELRMNPEQISVSKTIAELRQSNK</sequence>
<dbReference type="Pfam" id="PF02775">
    <property type="entry name" value="TPP_enzyme_C"/>
    <property type="match status" value="1"/>
</dbReference>
<dbReference type="GO" id="GO:0003984">
    <property type="term" value="F:acetolactate synthase activity"/>
    <property type="evidence" value="ECO:0007669"/>
    <property type="project" value="TreeGrafter"/>
</dbReference>
<evidence type="ECO:0000313" key="8">
    <source>
        <dbReference type="Proteomes" id="UP000429595"/>
    </source>
</evidence>
<evidence type="ECO:0000259" key="4">
    <source>
        <dbReference type="Pfam" id="PF00205"/>
    </source>
</evidence>
<evidence type="ECO:0000259" key="5">
    <source>
        <dbReference type="Pfam" id="PF02775"/>
    </source>
</evidence>
<dbReference type="GO" id="GO:0030976">
    <property type="term" value="F:thiamine pyrophosphate binding"/>
    <property type="evidence" value="ECO:0007669"/>
    <property type="project" value="InterPro"/>
</dbReference>
<dbReference type="GO" id="GO:0000287">
    <property type="term" value="F:magnesium ion binding"/>
    <property type="evidence" value="ECO:0007669"/>
    <property type="project" value="InterPro"/>
</dbReference>
<dbReference type="PROSITE" id="PS00187">
    <property type="entry name" value="TPP_ENZYMES"/>
    <property type="match status" value="1"/>
</dbReference>
<accession>A0A6I1FF14</accession>
<dbReference type="InterPro" id="IPR029061">
    <property type="entry name" value="THDP-binding"/>
</dbReference>
<dbReference type="GO" id="GO:0050660">
    <property type="term" value="F:flavin adenine dinucleotide binding"/>
    <property type="evidence" value="ECO:0007669"/>
    <property type="project" value="TreeGrafter"/>
</dbReference>